<dbReference type="AlphaFoldDB" id="A0AAW5YU20"/>
<dbReference type="EMBL" id="JAQIEY010000003">
    <property type="protein sequence ID" value="MDA3767174.1"/>
    <property type="molecule type" value="Genomic_DNA"/>
</dbReference>
<dbReference type="InterPro" id="IPR006379">
    <property type="entry name" value="HAD-SF_hydro_IIB"/>
</dbReference>
<evidence type="ECO:0000313" key="2">
    <source>
        <dbReference type="Proteomes" id="UP001210502"/>
    </source>
</evidence>
<reference evidence="1" key="1">
    <citation type="submission" date="2023-01" db="EMBL/GenBank/DDBJ databases">
        <title>Sequencing of the bacterial strains from artisanal fermented milk Matsoni.</title>
        <authorList>
            <person name="Rozman V."/>
            <person name="Accetto T."/>
            <person name="Bogovic Matijasic B."/>
        </authorList>
    </citation>
    <scope>NUCLEOTIDE SEQUENCE</scope>
    <source>
        <strain evidence="1">Lbl333</strain>
    </source>
</reference>
<proteinExistence type="predicted"/>
<dbReference type="SFLD" id="SFLDG01140">
    <property type="entry name" value="C2.B:_Phosphomannomutase_and_P"/>
    <property type="match status" value="1"/>
</dbReference>
<evidence type="ECO:0000313" key="1">
    <source>
        <dbReference type="EMBL" id="MDA3767174.1"/>
    </source>
</evidence>
<gene>
    <name evidence="1" type="ORF">PF586_01470</name>
</gene>
<dbReference type="NCBIfam" id="TIGR00099">
    <property type="entry name" value="Cof-subfamily"/>
    <property type="match status" value="1"/>
</dbReference>
<dbReference type="Proteomes" id="UP001210502">
    <property type="component" value="Unassembled WGS sequence"/>
</dbReference>
<keyword evidence="1" id="KW-0378">Hydrolase</keyword>
<name>A0AAW5YU20_9LACO</name>
<dbReference type="GO" id="GO:0000287">
    <property type="term" value="F:magnesium ion binding"/>
    <property type="evidence" value="ECO:0007669"/>
    <property type="project" value="TreeGrafter"/>
</dbReference>
<dbReference type="Gene3D" id="3.40.50.1000">
    <property type="entry name" value="HAD superfamily/HAD-like"/>
    <property type="match status" value="1"/>
</dbReference>
<accession>A0AAW5YU20</accession>
<dbReference type="InterPro" id="IPR036412">
    <property type="entry name" value="HAD-like_sf"/>
</dbReference>
<dbReference type="NCBIfam" id="TIGR01484">
    <property type="entry name" value="HAD-SF-IIB"/>
    <property type="match status" value="1"/>
</dbReference>
<sequence>MIKLIAIDTDGTLLNSQGEIQASTKEAISKALDRGVKVVLCSGRPIAGLAPYMNELGIKGEDQYAVTLNGAISRKASGEIMTSDLIANSVYRQLTAYALSLKLPFNIVDFESRIIMPNHDIDPMVYQQAYENQTVLFVRSVEEFPEKGQAIAKACFVGSQELLDRVEDRVKEDWGQDFNVLRTDARFLELLNPKVNKGQGLKELCGRLEIAPEEVMAIGDERNDLDMFAFTGTSVAMGNGNDLVKQAADYVTSSNDEDGIAQALEKFVF</sequence>
<dbReference type="SFLD" id="SFLDS00003">
    <property type="entry name" value="Haloacid_Dehalogenase"/>
    <property type="match status" value="1"/>
</dbReference>
<organism evidence="1 2">
    <name type="scientific">Lactobacillus delbrueckii</name>
    <dbReference type="NCBI Taxonomy" id="1584"/>
    <lineage>
        <taxon>Bacteria</taxon>
        <taxon>Bacillati</taxon>
        <taxon>Bacillota</taxon>
        <taxon>Bacilli</taxon>
        <taxon>Lactobacillales</taxon>
        <taxon>Lactobacillaceae</taxon>
        <taxon>Lactobacillus</taxon>
    </lineage>
</organism>
<dbReference type="PANTHER" id="PTHR10000">
    <property type="entry name" value="PHOSPHOSERINE PHOSPHATASE"/>
    <property type="match status" value="1"/>
</dbReference>
<dbReference type="SUPFAM" id="SSF56784">
    <property type="entry name" value="HAD-like"/>
    <property type="match status" value="1"/>
</dbReference>
<protein>
    <submittedName>
        <fullName evidence="1">Cof-type HAD-IIB family hydrolase</fullName>
    </submittedName>
</protein>
<dbReference type="InterPro" id="IPR023214">
    <property type="entry name" value="HAD_sf"/>
</dbReference>
<dbReference type="GO" id="GO:0016791">
    <property type="term" value="F:phosphatase activity"/>
    <property type="evidence" value="ECO:0007669"/>
    <property type="project" value="TreeGrafter"/>
</dbReference>
<comment type="caution">
    <text evidence="1">The sequence shown here is derived from an EMBL/GenBank/DDBJ whole genome shotgun (WGS) entry which is preliminary data.</text>
</comment>
<dbReference type="PANTHER" id="PTHR10000:SF8">
    <property type="entry name" value="HAD SUPERFAMILY HYDROLASE-LIKE, TYPE 3"/>
    <property type="match status" value="1"/>
</dbReference>
<dbReference type="Gene3D" id="3.30.1240.10">
    <property type="match status" value="1"/>
</dbReference>
<dbReference type="RefSeq" id="WP_271024003.1">
    <property type="nucleotide sequence ID" value="NZ_JAQIEY010000003.1"/>
</dbReference>
<dbReference type="GO" id="GO:0005829">
    <property type="term" value="C:cytosol"/>
    <property type="evidence" value="ECO:0007669"/>
    <property type="project" value="TreeGrafter"/>
</dbReference>
<dbReference type="SFLD" id="SFLDG01144">
    <property type="entry name" value="C2.B.4:_PGP_Like"/>
    <property type="match status" value="1"/>
</dbReference>
<dbReference type="InterPro" id="IPR000150">
    <property type="entry name" value="Cof"/>
</dbReference>
<dbReference type="CDD" id="cd07516">
    <property type="entry name" value="HAD_Pase"/>
    <property type="match status" value="1"/>
</dbReference>
<dbReference type="Pfam" id="PF08282">
    <property type="entry name" value="Hydrolase_3"/>
    <property type="match status" value="1"/>
</dbReference>